<dbReference type="Proteomes" id="UP001189429">
    <property type="component" value="Unassembled WGS sequence"/>
</dbReference>
<evidence type="ECO:0000313" key="3">
    <source>
        <dbReference type="Proteomes" id="UP001189429"/>
    </source>
</evidence>
<evidence type="ECO:0000313" key="2">
    <source>
        <dbReference type="EMBL" id="CAK0847581.1"/>
    </source>
</evidence>
<name>A0ABN9TNG7_9DINO</name>
<feature type="non-terminal residue" evidence="2">
    <location>
        <position position="254"/>
    </location>
</feature>
<protein>
    <submittedName>
        <fullName evidence="2">Uncharacterized protein</fullName>
    </submittedName>
</protein>
<gene>
    <name evidence="2" type="ORF">PCOR1329_LOCUS40749</name>
</gene>
<reference evidence="2" key="1">
    <citation type="submission" date="2023-10" db="EMBL/GenBank/DDBJ databases">
        <authorList>
            <person name="Chen Y."/>
            <person name="Shah S."/>
            <person name="Dougan E. K."/>
            <person name="Thang M."/>
            <person name="Chan C."/>
        </authorList>
    </citation>
    <scope>NUCLEOTIDE SEQUENCE [LARGE SCALE GENOMIC DNA]</scope>
</reference>
<dbReference type="EMBL" id="CAUYUJ010014913">
    <property type="protein sequence ID" value="CAK0847581.1"/>
    <property type="molecule type" value="Genomic_DNA"/>
</dbReference>
<feature type="region of interest" description="Disordered" evidence="1">
    <location>
        <begin position="198"/>
        <end position="254"/>
    </location>
</feature>
<feature type="region of interest" description="Disordered" evidence="1">
    <location>
        <begin position="1"/>
        <end position="80"/>
    </location>
</feature>
<feature type="compositionally biased region" description="Basic and acidic residues" evidence="1">
    <location>
        <begin position="245"/>
        <end position="254"/>
    </location>
</feature>
<sequence length="254" mass="26974">GRPSLLDEQVGKGSPRRRRGGAGRPLRALAAGRPPRSTRRGHRSSPLAASRRRRPGEGLRRGSGRQLAGHGQPGRWCTSGGVRGHCTAHGDQGRVRHAMRQHPAGCLRDPVRAVLRPGLRVAGPQECVHPHAPEGCAELGAGALPRARELSDAVVWPCDSTLSCGLWQGVPPGGTAGWPRPRVPTQPCALQHLPRFRALRPAGPPPHPGPSLQGVCLPGRRLPHCAGPPAPGAGSRKRSPRRPGRRAEREQDGL</sequence>
<feature type="compositionally biased region" description="Low complexity" evidence="1">
    <location>
        <begin position="24"/>
        <end position="35"/>
    </location>
</feature>
<organism evidence="2 3">
    <name type="scientific">Prorocentrum cordatum</name>
    <dbReference type="NCBI Taxonomy" id="2364126"/>
    <lineage>
        <taxon>Eukaryota</taxon>
        <taxon>Sar</taxon>
        <taxon>Alveolata</taxon>
        <taxon>Dinophyceae</taxon>
        <taxon>Prorocentrales</taxon>
        <taxon>Prorocentraceae</taxon>
        <taxon>Prorocentrum</taxon>
    </lineage>
</organism>
<proteinExistence type="predicted"/>
<keyword evidence="3" id="KW-1185">Reference proteome</keyword>
<comment type="caution">
    <text evidence="2">The sequence shown here is derived from an EMBL/GenBank/DDBJ whole genome shotgun (WGS) entry which is preliminary data.</text>
</comment>
<evidence type="ECO:0000256" key="1">
    <source>
        <dbReference type="SAM" id="MobiDB-lite"/>
    </source>
</evidence>
<feature type="non-terminal residue" evidence="2">
    <location>
        <position position="1"/>
    </location>
</feature>
<feature type="compositionally biased region" description="Basic residues" evidence="1">
    <location>
        <begin position="235"/>
        <end position="244"/>
    </location>
</feature>
<accession>A0ABN9TNG7</accession>